<dbReference type="PROSITE" id="PS51257">
    <property type="entry name" value="PROKAR_LIPOPROTEIN"/>
    <property type="match status" value="1"/>
</dbReference>
<comment type="caution">
    <text evidence="2">The sequence shown here is derived from an EMBL/GenBank/DDBJ whole genome shotgun (WGS) entry which is preliminary data.</text>
</comment>
<dbReference type="STRING" id="1963862.B4O97_08720"/>
<gene>
    <name evidence="2" type="ORF">B4O97_08720</name>
</gene>
<feature type="transmembrane region" description="Helical" evidence="1">
    <location>
        <begin position="69"/>
        <end position="88"/>
    </location>
</feature>
<proteinExistence type="predicted"/>
<keyword evidence="1" id="KW-1133">Transmembrane helix</keyword>
<keyword evidence="1" id="KW-0472">Membrane</keyword>
<evidence type="ECO:0000313" key="2">
    <source>
        <dbReference type="EMBL" id="ORC35715.1"/>
    </source>
</evidence>
<dbReference type="AlphaFoldDB" id="A0A1Y1S098"/>
<dbReference type="EMBL" id="MWQY01000008">
    <property type="protein sequence ID" value="ORC35715.1"/>
    <property type="molecule type" value="Genomic_DNA"/>
</dbReference>
<sequence>MTKALFFLVAAILILSMFTGCLPRETHLAGERPAGFLMGIWHGWIAPISLIVGIFRPGVRVYEPFNSGWWYDFGFYIAIISGFGGISLTRKKASAHRQNL</sequence>
<dbReference type="OrthoDB" id="165386at2"/>
<dbReference type="Proteomes" id="UP000192343">
    <property type="component" value="Unassembled WGS sequence"/>
</dbReference>
<keyword evidence="3" id="KW-1185">Reference proteome</keyword>
<name>A0A1Y1S098_9SPIO</name>
<evidence type="ECO:0008006" key="4">
    <source>
        <dbReference type="Google" id="ProtNLM"/>
    </source>
</evidence>
<evidence type="ECO:0000256" key="1">
    <source>
        <dbReference type="SAM" id="Phobius"/>
    </source>
</evidence>
<keyword evidence="1" id="KW-0812">Transmembrane</keyword>
<accession>A0A1Y1S098</accession>
<dbReference type="RefSeq" id="WP_083050080.1">
    <property type="nucleotide sequence ID" value="NZ_MWQY01000008.1"/>
</dbReference>
<evidence type="ECO:0000313" key="3">
    <source>
        <dbReference type="Proteomes" id="UP000192343"/>
    </source>
</evidence>
<feature type="transmembrane region" description="Helical" evidence="1">
    <location>
        <begin position="39"/>
        <end position="57"/>
    </location>
</feature>
<reference evidence="2 3" key="1">
    <citation type="submission" date="2017-03" db="EMBL/GenBank/DDBJ databases">
        <title>Draft Genome sequence of Marispirochaeta sp. strain JC444.</title>
        <authorList>
            <person name="Shivani Y."/>
            <person name="Subhash Y."/>
            <person name="Sasikala C."/>
            <person name="Ramana C."/>
        </authorList>
    </citation>
    <scope>NUCLEOTIDE SEQUENCE [LARGE SCALE GENOMIC DNA]</scope>
    <source>
        <strain evidence="2 3">JC444</strain>
    </source>
</reference>
<protein>
    <recommendedName>
        <fullName evidence="4">Lipoprotein</fullName>
    </recommendedName>
</protein>
<organism evidence="2 3">
    <name type="scientific">Marispirochaeta aestuarii</name>
    <dbReference type="NCBI Taxonomy" id="1963862"/>
    <lineage>
        <taxon>Bacteria</taxon>
        <taxon>Pseudomonadati</taxon>
        <taxon>Spirochaetota</taxon>
        <taxon>Spirochaetia</taxon>
        <taxon>Spirochaetales</taxon>
        <taxon>Spirochaetaceae</taxon>
        <taxon>Marispirochaeta</taxon>
    </lineage>
</organism>